<sequence length="120" mass="13041">MMLACDTRLKAAKATSGKSTQVPKQLFEENESSWTRCLCGFFPGARLPFHAVRSIATSGSRSAASSFRPGALGFLEGEDRCPPTMDTSILSLHKIRYLSLQFDTPERSSPSLSGIDRGLV</sequence>
<dbReference type="EMBL" id="CAADRP010001302">
    <property type="protein sequence ID" value="VFU37622.1"/>
    <property type="molecule type" value="Genomic_DNA"/>
</dbReference>
<protein>
    <submittedName>
        <fullName evidence="1">Uncharacterized protein</fullName>
    </submittedName>
</protein>
<gene>
    <name evidence="1" type="ORF">SVIM_LOCUS200125</name>
</gene>
<dbReference type="AlphaFoldDB" id="A0A6N2LJU3"/>
<accession>A0A6N2LJU3</accession>
<reference evidence="1" key="1">
    <citation type="submission" date="2019-03" db="EMBL/GenBank/DDBJ databases">
        <authorList>
            <person name="Mank J."/>
            <person name="Almeida P."/>
        </authorList>
    </citation>
    <scope>NUCLEOTIDE SEQUENCE</scope>
    <source>
        <strain evidence="1">78183</strain>
    </source>
</reference>
<proteinExistence type="predicted"/>
<evidence type="ECO:0000313" key="1">
    <source>
        <dbReference type="EMBL" id="VFU37622.1"/>
    </source>
</evidence>
<name>A0A6N2LJU3_SALVM</name>
<organism evidence="1">
    <name type="scientific">Salix viminalis</name>
    <name type="common">Common osier</name>
    <name type="synonym">Basket willow</name>
    <dbReference type="NCBI Taxonomy" id="40686"/>
    <lineage>
        <taxon>Eukaryota</taxon>
        <taxon>Viridiplantae</taxon>
        <taxon>Streptophyta</taxon>
        <taxon>Embryophyta</taxon>
        <taxon>Tracheophyta</taxon>
        <taxon>Spermatophyta</taxon>
        <taxon>Magnoliopsida</taxon>
        <taxon>eudicotyledons</taxon>
        <taxon>Gunneridae</taxon>
        <taxon>Pentapetalae</taxon>
        <taxon>rosids</taxon>
        <taxon>fabids</taxon>
        <taxon>Malpighiales</taxon>
        <taxon>Salicaceae</taxon>
        <taxon>Saliceae</taxon>
        <taxon>Salix</taxon>
    </lineage>
</organism>